<evidence type="ECO:0000313" key="3">
    <source>
        <dbReference type="Proteomes" id="UP001341840"/>
    </source>
</evidence>
<gene>
    <name evidence="2" type="ORF">PIB30_037545</name>
</gene>
<comment type="caution">
    <text evidence="2">The sequence shown here is derived from an EMBL/GenBank/DDBJ whole genome shotgun (WGS) entry which is preliminary data.</text>
</comment>
<name>A0ABU6SEK2_9FABA</name>
<accession>A0ABU6SEK2</accession>
<reference evidence="2 3" key="1">
    <citation type="journal article" date="2023" name="Plants (Basel)">
        <title>Bridging the Gap: Combining Genomics and Transcriptomics Approaches to Understand Stylosanthes scabra, an Orphan Legume from the Brazilian Caatinga.</title>
        <authorList>
            <person name="Ferreira-Neto J.R.C."/>
            <person name="da Silva M.D."/>
            <person name="Binneck E."/>
            <person name="de Melo N.F."/>
            <person name="da Silva R.H."/>
            <person name="de Melo A.L.T.M."/>
            <person name="Pandolfi V."/>
            <person name="Bustamante F.O."/>
            <person name="Brasileiro-Vidal A.C."/>
            <person name="Benko-Iseppon A.M."/>
        </authorList>
    </citation>
    <scope>NUCLEOTIDE SEQUENCE [LARGE SCALE GENOMIC DNA]</scope>
    <source>
        <tissue evidence="2">Leaves</tissue>
    </source>
</reference>
<protein>
    <submittedName>
        <fullName evidence="2">Uncharacterized protein</fullName>
    </submittedName>
</protein>
<organism evidence="2 3">
    <name type="scientific">Stylosanthes scabra</name>
    <dbReference type="NCBI Taxonomy" id="79078"/>
    <lineage>
        <taxon>Eukaryota</taxon>
        <taxon>Viridiplantae</taxon>
        <taxon>Streptophyta</taxon>
        <taxon>Embryophyta</taxon>
        <taxon>Tracheophyta</taxon>
        <taxon>Spermatophyta</taxon>
        <taxon>Magnoliopsida</taxon>
        <taxon>eudicotyledons</taxon>
        <taxon>Gunneridae</taxon>
        <taxon>Pentapetalae</taxon>
        <taxon>rosids</taxon>
        <taxon>fabids</taxon>
        <taxon>Fabales</taxon>
        <taxon>Fabaceae</taxon>
        <taxon>Papilionoideae</taxon>
        <taxon>50 kb inversion clade</taxon>
        <taxon>dalbergioids sensu lato</taxon>
        <taxon>Dalbergieae</taxon>
        <taxon>Pterocarpus clade</taxon>
        <taxon>Stylosanthes</taxon>
    </lineage>
</organism>
<dbReference type="EMBL" id="JASCZI010060604">
    <property type="protein sequence ID" value="MED6134495.1"/>
    <property type="molecule type" value="Genomic_DNA"/>
</dbReference>
<sequence length="174" mass="20190">MKSHHYPLTHQQRNKKRLPSTLESQKDTYYPEVRSQNLIAIHQVTGNYKTTWKITRKFITRKLDPKASSSRVGAMLRTNLEAQFLRNKAVNKWPTSKEESSKIGKIRYNFNRSHKDLNYPQLYKQGASPPQVLGYAVELVTEGTSSYLEYRDLAPHSKSFGQSLRDLTLTITKF</sequence>
<proteinExistence type="predicted"/>
<feature type="compositionally biased region" description="Basic residues" evidence="1">
    <location>
        <begin position="1"/>
        <end position="18"/>
    </location>
</feature>
<keyword evidence="3" id="KW-1185">Reference proteome</keyword>
<evidence type="ECO:0000313" key="2">
    <source>
        <dbReference type="EMBL" id="MED6134495.1"/>
    </source>
</evidence>
<evidence type="ECO:0000256" key="1">
    <source>
        <dbReference type="SAM" id="MobiDB-lite"/>
    </source>
</evidence>
<dbReference type="Proteomes" id="UP001341840">
    <property type="component" value="Unassembled WGS sequence"/>
</dbReference>
<feature type="region of interest" description="Disordered" evidence="1">
    <location>
        <begin position="1"/>
        <end position="22"/>
    </location>
</feature>